<evidence type="ECO:0000256" key="1">
    <source>
        <dbReference type="SAM" id="Phobius"/>
    </source>
</evidence>
<feature type="transmembrane region" description="Helical" evidence="1">
    <location>
        <begin position="187"/>
        <end position="209"/>
    </location>
</feature>
<protein>
    <submittedName>
        <fullName evidence="3">Uncharacterized protein</fullName>
    </submittedName>
</protein>
<keyword evidence="1" id="KW-1133">Transmembrane helix</keyword>
<evidence type="ECO:0000313" key="3">
    <source>
        <dbReference type="WBParaSite" id="TREG1_60840.1"/>
    </source>
</evidence>
<organism evidence="2 3">
    <name type="scientific">Trichobilharzia regenti</name>
    <name type="common">Nasal bird schistosome</name>
    <dbReference type="NCBI Taxonomy" id="157069"/>
    <lineage>
        <taxon>Eukaryota</taxon>
        <taxon>Metazoa</taxon>
        <taxon>Spiralia</taxon>
        <taxon>Lophotrochozoa</taxon>
        <taxon>Platyhelminthes</taxon>
        <taxon>Trematoda</taxon>
        <taxon>Digenea</taxon>
        <taxon>Strigeidida</taxon>
        <taxon>Schistosomatoidea</taxon>
        <taxon>Schistosomatidae</taxon>
        <taxon>Trichobilharzia</taxon>
    </lineage>
</organism>
<reference evidence="3" key="2">
    <citation type="submission" date="2023-11" db="UniProtKB">
        <authorList>
            <consortium name="WormBaseParasite"/>
        </authorList>
    </citation>
    <scope>IDENTIFICATION</scope>
</reference>
<evidence type="ECO:0000313" key="2">
    <source>
        <dbReference type="Proteomes" id="UP000050795"/>
    </source>
</evidence>
<dbReference type="AlphaFoldDB" id="A0AA85K212"/>
<dbReference type="WBParaSite" id="TREG1_60840.1">
    <property type="protein sequence ID" value="TREG1_60840.1"/>
    <property type="gene ID" value="TREG1_60840"/>
</dbReference>
<keyword evidence="2" id="KW-1185">Reference proteome</keyword>
<dbReference type="GO" id="GO:0043123">
    <property type="term" value="P:positive regulation of canonical NF-kappaB signal transduction"/>
    <property type="evidence" value="ECO:0007669"/>
    <property type="project" value="TreeGrafter"/>
</dbReference>
<feature type="transmembrane region" description="Helical" evidence="1">
    <location>
        <begin position="67"/>
        <end position="87"/>
    </location>
</feature>
<dbReference type="PANTHER" id="PTHR31034:SF2">
    <property type="entry name" value="TRANSMEMBRANE PROTEIN 101"/>
    <property type="match status" value="1"/>
</dbReference>
<keyword evidence="1" id="KW-0472">Membrane</keyword>
<dbReference type="InterPro" id="IPR029371">
    <property type="entry name" value="TMEM101"/>
</dbReference>
<name>A0AA85K212_TRIRE</name>
<proteinExistence type="predicted"/>
<reference evidence="2" key="1">
    <citation type="submission" date="2022-06" db="EMBL/GenBank/DDBJ databases">
        <authorList>
            <person name="Berger JAMES D."/>
            <person name="Berger JAMES D."/>
        </authorList>
    </citation>
    <scope>NUCLEOTIDE SEQUENCE [LARGE SCALE GENOMIC DNA]</scope>
</reference>
<feature type="transmembrane region" description="Helical" evidence="1">
    <location>
        <begin position="274"/>
        <end position="292"/>
    </location>
</feature>
<accession>A0AA85K212</accession>
<keyword evidence="1" id="KW-0812">Transmembrane</keyword>
<sequence>MMNCRHSFKIRCAHWLLARISLFQSICLLLWLGERAYHEIEPPIHPWAVYTYIGIGLVASTGITSRFFTRLSLASILLSQIYIAYIFGVEKRLGYSKCLRARVGLRCLTTIGIYFRLLGVNSMCDGNANTTDNTTNNHSSSSSSLLTSQLQSKPYKLFQLDEDIQLTEINSTWPLLLLADSYGCLKALSLILGLCMLTVGFIYSIPVIIHDQLVILNNNNNNNPNHKTFSYNSYLFRLADYLVVVCFLILSLLRDCNFSYWRVKGCEFWLEIRVLLENVTVLLGIFVIAHLTTTINQISSKKSGNKLSKTVRKNCKSTIRNDEKTNVKKD</sequence>
<feature type="transmembrane region" description="Helical" evidence="1">
    <location>
        <begin position="12"/>
        <end position="32"/>
    </location>
</feature>
<dbReference type="Proteomes" id="UP000050795">
    <property type="component" value="Unassembled WGS sequence"/>
</dbReference>
<feature type="transmembrane region" description="Helical" evidence="1">
    <location>
        <begin position="234"/>
        <end position="253"/>
    </location>
</feature>
<dbReference type="PANTHER" id="PTHR31034">
    <property type="entry name" value="TRANSMEMBRANE PROTEIN 101"/>
    <property type="match status" value="1"/>
</dbReference>